<accession>A0ABT2IS02</accession>
<dbReference type="SUPFAM" id="SSF55486">
    <property type="entry name" value="Metalloproteases ('zincins'), catalytic domain"/>
    <property type="match status" value="1"/>
</dbReference>
<organism evidence="1 2">
    <name type="scientific">Chryseobacterium herbae</name>
    <dbReference type="NCBI Taxonomy" id="2976476"/>
    <lineage>
        <taxon>Bacteria</taxon>
        <taxon>Pseudomonadati</taxon>
        <taxon>Bacteroidota</taxon>
        <taxon>Flavobacteriia</taxon>
        <taxon>Flavobacteriales</taxon>
        <taxon>Weeksellaceae</taxon>
        <taxon>Chryseobacterium group</taxon>
        <taxon>Chryseobacterium</taxon>
    </lineage>
</organism>
<dbReference type="RefSeq" id="WP_259837015.1">
    <property type="nucleotide sequence ID" value="NZ_JAOAMU010000001.1"/>
</dbReference>
<evidence type="ECO:0000313" key="1">
    <source>
        <dbReference type="EMBL" id="MCT2561115.1"/>
    </source>
</evidence>
<proteinExistence type="predicted"/>
<comment type="caution">
    <text evidence="1">The sequence shown here is derived from an EMBL/GenBank/DDBJ whole genome shotgun (WGS) entry which is preliminary data.</text>
</comment>
<dbReference type="Gene3D" id="3.40.390.10">
    <property type="entry name" value="Collagenase (Catalytic Domain)"/>
    <property type="match status" value="1"/>
</dbReference>
<dbReference type="InterPro" id="IPR024079">
    <property type="entry name" value="MetalloPept_cat_dom_sf"/>
</dbReference>
<evidence type="ECO:0000313" key="2">
    <source>
        <dbReference type="Proteomes" id="UP001525566"/>
    </source>
</evidence>
<dbReference type="EMBL" id="JAOAMU010000001">
    <property type="protein sequence ID" value="MCT2561115.1"/>
    <property type="molecule type" value="Genomic_DNA"/>
</dbReference>
<sequence>MSRTRIVQGKIYEIVEEHLSYYSEAGIVESASASYIENSDTKIIYAGNPDNAPSADIVNYYIKVRIKDPANYKGEFGFDWIDVDPASEEINKIQDVDFSNVEYFYRKALVTSDLGDVIAKITDEPGAKKIIKESYRFNEFPLPCTNGRIDTPFVLIKPDPTKEISLSLEVNIGSGSLVDEKIYLEGDEFYSFELVGGVKTGNRTEKQISSNKEVVELKIKCLKESPEKKYKIQQENPTKKLITVGGFIMMENKVLKLKFRVIALVSADGAPSAKAQALFQKFKDSNVKEYLNENSLNQAGFEVELENQAMFDGLGTVDLDDYFYAFDKVDWTNKKYFGNVVKQKYDVIPGTNTCKPGSIDASGNCKKVPVSTDVIVDNQKDLGLVDKANEMDEVTITEYKNKLKGKSKTYAGGLIILSDFESSDNNTGAYSRTNPLNHYSLIVYSTNTGSKDTYAHEIGHMLGLPHLFFDTKEKASYKIARENILGNGQAEKNPDGSKNENCILPIETWIRKSRTDSNTTYSPSQATAKKSTIISRIRNSNTYFQSKVTEITTLKTNIETKYREQPGSVIVAGKGANAQTKDQYLSICRNEISKNTAYINENRKVVQELNTILSDKIQVHKYKMNLKGTDYTVILQETKSYYYSVIHQIHSNYLMFIKGTTKNILDYDNTRIVYLHNQIKTMRDDLQNY</sequence>
<protein>
    <recommendedName>
        <fullName evidence="3">Peptidase M43 pregnancy-associated plasma-A domain-containing protein</fullName>
    </recommendedName>
</protein>
<dbReference type="Proteomes" id="UP001525566">
    <property type="component" value="Unassembled WGS sequence"/>
</dbReference>
<keyword evidence="2" id="KW-1185">Reference proteome</keyword>
<reference evidence="1 2" key="1">
    <citation type="submission" date="2022-09" db="EMBL/GenBank/DDBJ databases">
        <title>Chryseobacterium oleae sp.nov., isolated from the inter-root soil of Pyrola calliantha H. Andr. in Tibet.</title>
        <authorList>
            <person name="Li Z."/>
        </authorList>
    </citation>
    <scope>NUCLEOTIDE SEQUENCE [LARGE SCALE GENOMIC DNA]</scope>
    <source>
        <strain evidence="2">pc1-10</strain>
    </source>
</reference>
<name>A0ABT2IS02_9FLAO</name>
<gene>
    <name evidence="1" type="ORF">N0B48_04355</name>
</gene>
<evidence type="ECO:0008006" key="3">
    <source>
        <dbReference type="Google" id="ProtNLM"/>
    </source>
</evidence>